<proteinExistence type="predicted"/>
<evidence type="ECO:0000313" key="1">
    <source>
        <dbReference type="EMBL" id="BBJ05147.1"/>
    </source>
</evidence>
<name>A0A455WE67_MARNT</name>
<protein>
    <submittedName>
        <fullName evidence="1">Uncharacterized protein</fullName>
    </submittedName>
</protein>
<dbReference type="Pfam" id="PF08809">
    <property type="entry name" value="DUF1799"/>
    <property type="match status" value="1"/>
</dbReference>
<gene>
    <name evidence="1" type="ORF">YBY_29960</name>
</gene>
<dbReference type="EMBL" id="AP019537">
    <property type="protein sequence ID" value="BBJ05147.1"/>
    <property type="molecule type" value="Genomic_DNA"/>
</dbReference>
<organism evidence="1">
    <name type="scientific">Marinobacter nauticus</name>
    <name type="common">Marinobacter hydrocarbonoclasticus</name>
    <name type="synonym">Marinobacter aquaeolei</name>
    <dbReference type="NCBI Taxonomy" id="2743"/>
    <lineage>
        <taxon>Bacteria</taxon>
        <taxon>Pseudomonadati</taxon>
        <taxon>Pseudomonadota</taxon>
        <taxon>Gammaproteobacteria</taxon>
        <taxon>Pseudomonadales</taxon>
        <taxon>Marinobacteraceae</taxon>
        <taxon>Marinobacter</taxon>
    </lineage>
</organism>
<accession>A0A455WE67</accession>
<sequence length="72" mass="8169">MLPENWEALQTFLKCATQWRHAGMEGVRTGLDYPSVDAVMRITGVKDPSDTFWRLQLIENGALEAMADKRDS</sequence>
<reference evidence="1" key="1">
    <citation type="submission" date="2019-03" db="EMBL/GenBank/DDBJ databases">
        <title>Whole genome analysis of nitrate-reducing bacteria Marinobacter hydrocarbonoclasticus YB03.</title>
        <authorList>
            <person name="Azam A.H."/>
            <person name="Yuk S.R."/>
            <person name="Kamarisima K."/>
            <person name="Miyanaga K."/>
            <person name="Tanji Y."/>
        </authorList>
    </citation>
    <scope>NUCLEOTIDE SEQUENCE</scope>
    <source>
        <strain evidence="1">YB03</strain>
    </source>
</reference>
<dbReference type="InterPro" id="IPR014915">
    <property type="entry name" value="Phage_TLS_TfmB"/>
</dbReference>
<dbReference type="AlphaFoldDB" id="A0A455WE67"/>